<gene>
    <name evidence="1" type="ORF">PXEA_LOCUS14492</name>
</gene>
<reference evidence="1" key="1">
    <citation type="submission" date="2018-11" db="EMBL/GenBank/DDBJ databases">
        <authorList>
            <consortium name="Pathogen Informatics"/>
        </authorList>
    </citation>
    <scope>NUCLEOTIDE SEQUENCE</scope>
</reference>
<dbReference type="EMBL" id="CAAALY010049319">
    <property type="protein sequence ID" value="VEL21052.1"/>
    <property type="molecule type" value="Genomic_DNA"/>
</dbReference>
<sequence length="135" mass="15452">MTTTRADDFGLVAFYPVALTTRPSCYNKVILLETFWEFSQSTVRRWKAHCDAAGGRSSDQVSQPRSDDRCYPKHFLSAETMRRPHRTGRHDVSTRLFMSTSASMSPDSSTRSLDQVSCNSPTRYRLHDSLPVDWQ</sequence>
<protein>
    <submittedName>
        <fullName evidence="1">Uncharacterized protein</fullName>
    </submittedName>
</protein>
<name>A0A448WVB5_9PLAT</name>
<organism evidence="1 2">
    <name type="scientific">Protopolystoma xenopodis</name>
    <dbReference type="NCBI Taxonomy" id="117903"/>
    <lineage>
        <taxon>Eukaryota</taxon>
        <taxon>Metazoa</taxon>
        <taxon>Spiralia</taxon>
        <taxon>Lophotrochozoa</taxon>
        <taxon>Platyhelminthes</taxon>
        <taxon>Monogenea</taxon>
        <taxon>Polyopisthocotylea</taxon>
        <taxon>Polystomatidea</taxon>
        <taxon>Polystomatidae</taxon>
        <taxon>Protopolystoma</taxon>
    </lineage>
</organism>
<evidence type="ECO:0000313" key="1">
    <source>
        <dbReference type="EMBL" id="VEL21052.1"/>
    </source>
</evidence>
<keyword evidence="2" id="KW-1185">Reference proteome</keyword>
<proteinExistence type="predicted"/>
<dbReference type="AlphaFoldDB" id="A0A448WVB5"/>
<dbReference type="Proteomes" id="UP000784294">
    <property type="component" value="Unassembled WGS sequence"/>
</dbReference>
<comment type="caution">
    <text evidence="1">The sequence shown here is derived from an EMBL/GenBank/DDBJ whole genome shotgun (WGS) entry which is preliminary data.</text>
</comment>
<accession>A0A448WVB5</accession>
<evidence type="ECO:0000313" key="2">
    <source>
        <dbReference type="Proteomes" id="UP000784294"/>
    </source>
</evidence>
<feature type="non-terminal residue" evidence="1">
    <location>
        <position position="135"/>
    </location>
</feature>